<dbReference type="AlphaFoldDB" id="A0A174CYF0"/>
<proteinExistence type="predicted"/>
<organism evidence="1 2">
    <name type="scientific">Dorea longicatena</name>
    <dbReference type="NCBI Taxonomy" id="88431"/>
    <lineage>
        <taxon>Bacteria</taxon>
        <taxon>Bacillati</taxon>
        <taxon>Bacillota</taxon>
        <taxon>Clostridia</taxon>
        <taxon>Lachnospirales</taxon>
        <taxon>Lachnospiraceae</taxon>
        <taxon>Dorea</taxon>
    </lineage>
</organism>
<accession>A0A174CYF0</accession>
<dbReference type="EMBL" id="CYYM01000008">
    <property type="protein sequence ID" value="CUO16825.1"/>
    <property type="molecule type" value="Genomic_DNA"/>
</dbReference>
<dbReference type="GeneID" id="93136268"/>
<name>A0A174CYF0_9FIRM</name>
<evidence type="ECO:0000313" key="2">
    <source>
        <dbReference type="Proteomes" id="UP000095380"/>
    </source>
</evidence>
<gene>
    <name evidence="1" type="ORF">ERS852408_01607</name>
</gene>
<dbReference type="Proteomes" id="UP000095380">
    <property type="component" value="Unassembled WGS sequence"/>
</dbReference>
<protein>
    <submittedName>
        <fullName evidence="1">Uncharacterized protein</fullName>
    </submittedName>
</protein>
<reference evidence="1 2" key="1">
    <citation type="submission" date="2015-09" db="EMBL/GenBank/DDBJ databases">
        <authorList>
            <consortium name="Pathogen Informatics"/>
        </authorList>
    </citation>
    <scope>NUCLEOTIDE SEQUENCE [LARGE SCALE GENOMIC DNA]</scope>
    <source>
        <strain evidence="1 2">2789STDY5608851</strain>
    </source>
</reference>
<dbReference type="RefSeq" id="WP_006426206.1">
    <property type="nucleotide sequence ID" value="NZ_CP094679.1"/>
</dbReference>
<evidence type="ECO:0000313" key="1">
    <source>
        <dbReference type="EMBL" id="CUO16825.1"/>
    </source>
</evidence>
<sequence>MNWKAVVGVSMLCITMMIRCEEKKTHSSRSNETVKEKVEMQ</sequence>